<dbReference type="InterPro" id="IPR013319">
    <property type="entry name" value="GH11/12"/>
</dbReference>
<dbReference type="PANTHER" id="PTHR34002">
    <property type="entry name" value="BLR1656 PROTEIN"/>
    <property type="match status" value="1"/>
</dbReference>
<dbReference type="EMBL" id="CAKLBY020000267">
    <property type="protein sequence ID" value="CAK7942060.1"/>
    <property type="molecule type" value="Genomic_DNA"/>
</dbReference>
<feature type="signal peptide" evidence="3">
    <location>
        <begin position="1"/>
        <end position="21"/>
    </location>
</feature>
<comment type="similarity">
    <text evidence="1 2">Belongs to the glycosyl hydrolase 12 (cellulase H) family.</text>
</comment>
<evidence type="ECO:0000313" key="4">
    <source>
        <dbReference type="EMBL" id="CAK7942060.1"/>
    </source>
</evidence>
<keyword evidence="2" id="KW-0378">Hydrolase</keyword>
<organism evidence="4 5">
    <name type="scientific">Peronospora matthiolae</name>
    <dbReference type="NCBI Taxonomy" id="2874970"/>
    <lineage>
        <taxon>Eukaryota</taxon>
        <taxon>Sar</taxon>
        <taxon>Stramenopiles</taxon>
        <taxon>Oomycota</taxon>
        <taxon>Peronosporomycetes</taxon>
        <taxon>Peronosporales</taxon>
        <taxon>Peronosporaceae</taxon>
        <taxon>Peronospora</taxon>
    </lineage>
</organism>
<dbReference type="SUPFAM" id="SSF49899">
    <property type="entry name" value="Concanavalin A-like lectins/glucanases"/>
    <property type="match status" value="1"/>
</dbReference>
<keyword evidence="3" id="KW-0732">Signal</keyword>
<dbReference type="Pfam" id="PF01670">
    <property type="entry name" value="Glyco_hydro_12"/>
    <property type="match status" value="1"/>
</dbReference>
<dbReference type="Gene3D" id="2.60.120.180">
    <property type="match status" value="1"/>
</dbReference>
<evidence type="ECO:0000313" key="5">
    <source>
        <dbReference type="Proteomes" id="UP001162060"/>
    </source>
</evidence>
<evidence type="ECO:0000256" key="2">
    <source>
        <dbReference type="RuleBase" id="RU361163"/>
    </source>
</evidence>
<reference evidence="4" key="1">
    <citation type="submission" date="2024-01" db="EMBL/GenBank/DDBJ databases">
        <authorList>
            <person name="Webb A."/>
        </authorList>
    </citation>
    <scope>NUCLEOTIDE SEQUENCE</scope>
    <source>
        <strain evidence="4">Pm1</strain>
    </source>
</reference>
<dbReference type="GO" id="GO:0008810">
    <property type="term" value="F:cellulase activity"/>
    <property type="evidence" value="ECO:0007669"/>
    <property type="project" value="InterPro"/>
</dbReference>
<accession>A0AAV1V862</accession>
<comment type="caution">
    <text evidence="4">The sequence shown here is derived from an EMBL/GenBank/DDBJ whole genome shotgun (WGS) entry which is preliminary data.</text>
</comment>
<evidence type="ECO:0000256" key="1">
    <source>
        <dbReference type="ARBA" id="ARBA00005519"/>
    </source>
</evidence>
<feature type="chain" id="PRO_5043718492" evidence="3">
    <location>
        <begin position="22"/>
        <end position="245"/>
    </location>
</feature>
<protein>
    <submittedName>
        <fullName evidence="4">Uncharacterized protein</fullName>
    </submittedName>
</protein>
<keyword evidence="2" id="KW-0624">Polysaccharide degradation</keyword>
<evidence type="ECO:0000256" key="3">
    <source>
        <dbReference type="SAM" id="SignalP"/>
    </source>
</evidence>
<dbReference type="Proteomes" id="UP001162060">
    <property type="component" value="Unassembled WGS sequence"/>
</dbReference>
<dbReference type="GO" id="GO:0000272">
    <property type="term" value="P:polysaccharide catabolic process"/>
    <property type="evidence" value="ECO:0007669"/>
    <property type="project" value="UniProtKB-KW"/>
</dbReference>
<name>A0AAV1V862_9STRA</name>
<dbReference type="InterPro" id="IPR002594">
    <property type="entry name" value="GH12"/>
</dbReference>
<dbReference type="InterPro" id="IPR013320">
    <property type="entry name" value="ConA-like_dom_sf"/>
</dbReference>
<dbReference type="AlphaFoldDB" id="A0AAV1V862"/>
<gene>
    <name evidence="4" type="ORF">PM001_LOCUS27210</name>
</gene>
<dbReference type="PANTHER" id="PTHR34002:SF9">
    <property type="entry name" value="XYLOGLUCAN-SPECIFIC ENDO-BETA-1,4-GLUCANASE A"/>
    <property type="match status" value="1"/>
</dbReference>
<proteinExistence type="inferred from homology"/>
<keyword evidence="2" id="KW-0119">Carbohydrate metabolism</keyword>
<keyword evidence="2" id="KW-0326">Glycosidase</keyword>
<sequence length="245" mass="27070">MQILVTAIPLALVATLSLTAAQPFCGQYHLKVVPPYTVYNNLWGQADDPKGTQCTEVTRVSDESIGWMTHFNWTGSRYQVKSFANVALTFTPVKMSQVASIPTVIEYKYEDVDDTLITNVAYDMFLGPQPQGEFKYELMVWLATYGGAAPLARSYDPMVPIKANVKVGGVTFNLYEGMNGDVTVLTYLATKNTNRFNGDLKEFVEKLPNPKLLDDQYLVKAEAGTEPFQGNATLVVSKFSLGVIP</sequence>